<dbReference type="Proteomes" id="UP000006787">
    <property type="component" value="Unassembled WGS sequence"/>
</dbReference>
<accession>K2PKU1</accession>
<dbReference type="PATRIC" id="fig|1231377.3.peg.594"/>
<dbReference type="Pfam" id="PF21825">
    <property type="entry name" value="crAss001_48"/>
    <property type="match status" value="1"/>
</dbReference>
<dbReference type="InterPro" id="IPR054052">
    <property type="entry name" value="Y16Q-like"/>
</dbReference>
<name>K2PKU1_9LACT</name>
<dbReference type="EMBL" id="AMQS01000007">
    <property type="protein sequence ID" value="EKF51965.1"/>
    <property type="molecule type" value="Genomic_DNA"/>
</dbReference>
<dbReference type="AlphaFoldDB" id="K2PKU1"/>
<comment type="caution">
    <text evidence="1">The sequence shown here is derived from an EMBL/GenBank/DDBJ whole genome shotgun (WGS) entry which is preliminary data.</text>
</comment>
<protein>
    <submittedName>
        <fullName evidence="1">Uncharacterized protein</fullName>
    </submittedName>
</protein>
<evidence type="ECO:0000313" key="1">
    <source>
        <dbReference type="EMBL" id="EKF51965.1"/>
    </source>
</evidence>
<organism evidence="1 2">
    <name type="scientific">Lactococcus garvieae DCC43</name>
    <dbReference type="NCBI Taxonomy" id="1231377"/>
    <lineage>
        <taxon>Bacteria</taxon>
        <taxon>Bacillati</taxon>
        <taxon>Bacillota</taxon>
        <taxon>Bacilli</taxon>
        <taxon>Lactobacillales</taxon>
        <taxon>Streptococcaceae</taxon>
        <taxon>Lactococcus</taxon>
    </lineage>
</organism>
<dbReference type="RefSeq" id="WP_003134889.1">
    <property type="nucleotide sequence ID" value="NZ_AMQS01000007.1"/>
</dbReference>
<sequence length="68" mass="7860">MKNSKALIMELRAEYLELCKKIAMAKFALDTLPLDEKAKELLKSQIWSMESYATKLVERASHDTKIED</sequence>
<reference evidence="1 2" key="1">
    <citation type="journal article" date="2012" name="J. Bacteriol.">
        <title>Genome Sequence of the Bacteriocin-Producing Strain Lactococcus garvieae DCC43.</title>
        <authorList>
            <person name="Gabrielsen C."/>
            <person name="Brede D.A."/>
            <person name="Hernandez P.E."/>
            <person name="Nes I.F."/>
            <person name="Diep D.B."/>
        </authorList>
    </citation>
    <scope>NUCLEOTIDE SEQUENCE [LARGE SCALE GENOMIC DNA]</scope>
    <source>
        <strain evidence="1 2">DCC43</strain>
    </source>
</reference>
<proteinExistence type="predicted"/>
<gene>
    <name evidence="1" type="ORF">C426_0593</name>
</gene>
<evidence type="ECO:0000313" key="2">
    <source>
        <dbReference type="Proteomes" id="UP000006787"/>
    </source>
</evidence>